<feature type="compositionally biased region" description="Polar residues" evidence="1">
    <location>
        <begin position="31"/>
        <end position="40"/>
    </location>
</feature>
<dbReference type="EMBL" id="KN833709">
    <property type="protein sequence ID" value="KIK25275.1"/>
    <property type="molecule type" value="Genomic_DNA"/>
</dbReference>
<name>A0A0C9YJZ0_9AGAM</name>
<proteinExistence type="predicted"/>
<feature type="region of interest" description="Disordered" evidence="1">
    <location>
        <begin position="1"/>
        <end position="41"/>
    </location>
</feature>
<keyword evidence="3" id="KW-1185">Reference proteome</keyword>
<accession>A0A0C9YJZ0</accession>
<gene>
    <name evidence="2" type="ORF">PISMIDRAFT_28841</name>
</gene>
<evidence type="ECO:0008006" key="4">
    <source>
        <dbReference type="Google" id="ProtNLM"/>
    </source>
</evidence>
<organism evidence="2 3">
    <name type="scientific">Pisolithus microcarpus 441</name>
    <dbReference type="NCBI Taxonomy" id="765257"/>
    <lineage>
        <taxon>Eukaryota</taxon>
        <taxon>Fungi</taxon>
        <taxon>Dikarya</taxon>
        <taxon>Basidiomycota</taxon>
        <taxon>Agaricomycotina</taxon>
        <taxon>Agaricomycetes</taxon>
        <taxon>Agaricomycetidae</taxon>
        <taxon>Boletales</taxon>
        <taxon>Sclerodermatineae</taxon>
        <taxon>Pisolithaceae</taxon>
        <taxon>Pisolithus</taxon>
    </lineage>
</organism>
<protein>
    <recommendedName>
        <fullName evidence="4">DDE-1 domain-containing protein</fullName>
    </recommendedName>
</protein>
<dbReference type="Proteomes" id="UP000054018">
    <property type="component" value="Unassembled WGS sequence"/>
</dbReference>
<dbReference type="AlphaFoldDB" id="A0A0C9YJZ0"/>
<reference evidence="2 3" key="1">
    <citation type="submission" date="2014-04" db="EMBL/GenBank/DDBJ databases">
        <authorList>
            <consortium name="DOE Joint Genome Institute"/>
            <person name="Kuo A."/>
            <person name="Kohler A."/>
            <person name="Costa M.D."/>
            <person name="Nagy L.G."/>
            <person name="Floudas D."/>
            <person name="Copeland A."/>
            <person name="Barry K.W."/>
            <person name="Cichocki N."/>
            <person name="Veneault-Fourrey C."/>
            <person name="LaButti K."/>
            <person name="Lindquist E.A."/>
            <person name="Lipzen A."/>
            <person name="Lundell T."/>
            <person name="Morin E."/>
            <person name="Murat C."/>
            <person name="Sun H."/>
            <person name="Tunlid A."/>
            <person name="Henrissat B."/>
            <person name="Grigoriev I.V."/>
            <person name="Hibbett D.S."/>
            <person name="Martin F."/>
            <person name="Nordberg H.P."/>
            <person name="Cantor M.N."/>
            <person name="Hua S.X."/>
        </authorList>
    </citation>
    <scope>NUCLEOTIDE SEQUENCE [LARGE SCALE GENOMIC DNA]</scope>
    <source>
        <strain evidence="2 3">441</strain>
    </source>
</reference>
<sequence length="419" mass="46976">MAKKQQKLQAAHAQETHWQSRAQDADPPNTPSTDSASSDLESGLEIDATGYEGGVSAQAEWRKAEWAKSWMDGLLMIEKLLKSKTTHFVGGPSSLQAKQTCAITSYLALVVHKNHCQTVALQLAAESHGFARMTLLLSLTGHHTKTYSLLSDPGIATELWTYMQSNEWAINPEKLTTLTKNQLIPAEAEKYVHQITANKMPNGLRQYMELELFPQIHLKVSKGISLMTVQSHDSTSHDVICSTVGHLVEAGQSLEYGKNYDGYWNGELFVNQLKEKIIPAFERIHGAGYQALFFIDNSQGHSAYAEDALLASCMNVNPDGWYQKDGVTVVQKMVFSQDHPMHAGEPKGIKKYIRDNCNYSFDTLKANLPLALKSVKLRTIHLWEHCTHHWMEAYQSGLGTKEEQLQVQKFSSTKYKSHQ</sequence>
<evidence type="ECO:0000256" key="1">
    <source>
        <dbReference type="SAM" id="MobiDB-lite"/>
    </source>
</evidence>
<evidence type="ECO:0000313" key="2">
    <source>
        <dbReference type="EMBL" id="KIK25275.1"/>
    </source>
</evidence>
<reference evidence="3" key="2">
    <citation type="submission" date="2015-01" db="EMBL/GenBank/DDBJ databases">
        <title>Evolutionary Origins and Diversification of the Mycorrhizal Mutualists.</title>
        <authorList>
            <consortium name="DOE Joint Genome Institute"/>
            <consortium name="Mycorrhizal Genomics Consortium"/>
            <person name="Kohler A."/>
            <person name="Kuo A."/>
            <person name="Nagy L.G."/>
            <person name="Floudas D."/>
            <person name="Copeland A."/>
            <person name="Barry K.W."/>
            <person name="Cichocki N."/>
            <person name="Veneault-Fourrey C."/>
            <person name="LaButti K."/>
            <person name="Lindquist E.A."/>
            <person name="Lipzen A."/>
            <person name="Lundell T."/>
            <person name="Morin E."/>
            <person name="Murat C."/>
            <person name="Riley R."/>
            <person name="Ohm R."/>
            <person name="Sun H."/>
            <person name="Tunlid A."/>
            <person name="Henrissat B."/>
            <person name="Grigoriev I.V."/>
            <person name="Hibbett D.S."/>
            <person name="Martin F."/>
        </authorList>
    </citation>
    <scope>NUCLEOTIDE SEQUENCE [LARGE SCALE GENOMIC DNA]</scope>
    <source>
        <strain evidence="3">441</strain>
    </source>
</reference>
<dbReference type="HOGENOM" id="CLU_005726_2_4_1"/>
<dbReference type="OrthoDB" id="3218065at2759"/>
<evidence type="ECO:0000313" key="3">
    <source>
        <dbReference type="Proteomes" id="UP000054018"/>
    </source>
</evidence>